<evidence type="ECO:0000256" key="18">
    <source>
        <dbReference type="PIRNR" id="PIRNR000848"/>
    </source>
</evidence>
<dbReference type="InterPro" id="IPR043130">
    <property type="entry name" value="CDP-OH_PTrfase_TM_dom"/>
</dbReference>
<sequence length="221" mass="25305">MSQPTENIFLFVPNLIGYARIILAIISFWFMSTNYIISGWCYIISVSLDSMDGYAARALNQSTRFGAMLDQLTDRCGTMGLLVTLSYFYPKYMFLFQISMAIDIACHWLYMQTSTLSGKSSHKLHDNLVMRIYYQKDVLTFMCATNECFYAALYMYHFTTGPMILGLSFFKLIALLCGPFAVIKSLISLIHAYVACQDLGAIDVKERQEIRQQHEQGKKLE</sequence>
<dbReference type="PIRSF" id="PIRSF000848">
    <property type="entry name" value="CDP_diag_ino_3_P"/>
    <property type="match status" value="1"/>
</dbReference>
<comment type="catalytic activity">
    <reaction evidence="18">
        <text>a CDP-1,2-diacyl-sn-glycerol + myo-inositol = a 1,2-diacyl-sn-glycero-3-phospho-(1D-myo-inositol) + CMP + H(+)</text>
        <dbReference type="Rhea" id="RHEA:11580"/>
        <dbReference type="ChEBI" id="CHEBI:15378"/>
        <dbReference type="ChEBI" id="CHEBI:17268"/>
        <dbReference type="ChEBI" id="CHEBI:57880"/>
        <dbReference type="ChEBI" id="CHEBI:58332"/>
        <dbReference type="ChEBI" id="CHEBI:60377"/>
        <dbReference type="EC" id="2.7.8.11"/>
    </reaction>
</comment>
<comment type="subcellular location">
    <subcellularLocation>
        <location evidence="3">Membrane</location>
        <topology evidence="3">Multi-pass membrane protein</topology>
    </subcellularLocation>
</comment>
<evidence type="ECO:0000256" key="15">
    <source>
        <dbReference type="ARBA" id="ARBA00023211"/>
    </source>
</evidence>
<protein>
    <recommendedName>
        <fullName evidence="17 18">CDP-diacylglycerol--inositol 3-phosphatidyltransferase</fullName>
        <ecNumber evidence="5 18">2.7.8.11</ecNumber>
    </recommendedName>
</protein>
<gene>
    <name evidence="21" type="ORF">HERILL_LOCUS9605</name>
</gene>
<evidence type="ECO:0000256" key="2">
    <source>
        <dbReference type="ARBA" id="ARBA00001946"/>
    </source>
</evidence>
<dbReference type="EMBL" id="LR899012">
    <property type="protein sequence ID" value="CAD7086865.1"/>
    <property type="molecule type" value="Genomic_DNA"/>
</dbReference>
<evidence type="ECO:0000256" key="12">
    <source>
        <dbReference type="ARBA" id="ARBA00023098"/>
    </source>
</evidence>
<evidence type="ECO:0000256" key="6">
    <source>
        <dbReference type="ARBA" id="ARBA00022516"/>
    </source>
</evidence>
<feature type="transmembrane region" description="Helical" evidence="20">
    <location>
        <begin position="163"/>
        <end position="183"/>
    </location>
</feature>
<dbReference type="PROSITE" id="PS00379">
    <property type="entry name" value="CDP_ALCOHOL_P_TRANSF"/>
    <property type="match status" value="1"/>
</dbReference>
<evidence type="ECO:0000256" key="8">
    <source>
        <dbReference type="ARBA" id="ARBA00022692"/>
    </source>
</evidence>
<name>A0A7R8YYK1_HERIL</name>
<dbReference type="Proteomes" id="UP000594454">
    <property type="component" value="Chromosome 4"/>
</dbReference>
<feature type="transmembrane region" description="Helical" evidence="20">
    <location>
        <begin position="92"/>
        <end position="110"/>
    </location>
</feature>
<dbReference type="InterPro" id="IPR048254">
    <property type="entry name" value="CDP_ALCOHOL_P_TRANSF_CS"/>
</dbReference>
<keyword evidence="6 18" id="KW-0444">Lipid biosynthesis</keyword>
<evidence type="ECO:0000256" key="13">
    <source>
        <dbReference type="ARBA" id="ARBA00023136"/>
    </source>
</evidence>
<dbReference type="GO" id="GO:0005794">
    <property type="term" value="C:Golgi apparatus"/>
    <property type="evidence" value="ECO:0007669"/>
    <property type="project" value="TreeGrafter"/>
</dbReference>
<dbReference type="FunCoup" id="A0A7R8YYK1">
    <property type="interactions" value="1566"/>
</dbReference>
<evidence type="ECO:0000256" key="16">
    <source>
        <dbReference type="ARBA" id="ARBA00023264"/>
    </source>
</evidence>
<evidence type="ECO:0000256" key="3">
    <source>
        <dbReference type="ARBA" id="ARBA00004141"/>
    </source>
</evidence>
<keyword evidence="8 20" id="KW-0812">Transmembrane</keyword>
<dbReference type="Pfam" id="PF01066">
    <property type="entry name" value="CDP-OH_P_transf"/>
    <property type="match status" value="1"/>
</dbReference>
<keyword evidence="14 18" id="KW-0594">Phospholipid biosynthesis</keyword>
<keyword evidence="15" id="KW-0464">Manganese</keyword>
<accession>A0A7R8YYK1</accession>
<dbReference type="PANTHER" id="PTHR15362">
    <property type="entry name" value="PHOSPHATIDYLINOSITOL SYNTHASE"/>
    <property type="match status" value="1"/>
</dbReference>
<dbReference type="GO" id="GO:0003881">
    <property type="term" value="F:CDP-diacylglycerol-inositol 3-phosphatidyltransferase activity"/>
    <property type="evidence" value="ECO:0007669"/>
    <property type="project" value="UniProtKB-UniRule"/>
</dbReference>
<dbReference type="AlphaFoldDB" id="A0A7R8YYK1"/>
<evidence type="ECO:0000256" key="4">
    <source>
        <dbReference type="ARBA" id="ARBA00010441"/>
    </source>
</evidence>
<keyword evidence="13 18" id="KW-0472">Membrane</keyword>
<evidence type="ECO:0000256" key="17">
    <source>
        <dbReference type="ARBA" id="ARBA00070582"/>
    </source>
</evidence>
<keyword evidence="7 18" id="KW-0808">Transferase</keyword>
<evidence type="ECO:0000256" key="10">
    <source>
        <dbReference type="ARBA" id="ARBA00022842"/>
    </source>
</evidence>
<keyword evidence="11 20" id="KW-1133">Transmembrane helix</keyword>
<keyword evidence="10" id="KW-0460">Magnesium</keyword>
<keyword evidence="9" id="KW-0479">Metal-binding</keyword>
<dbReference type="Gene3D" id="1.20.120.1760">
    <property type="match status" value="1"/>
</dbReference>
<evidence type="ECO:0000256" key="7">
    <source>
        <dbReference type="ARBA" id="ARBA00022679"/>
    </source>
</evidence>
<comment type="cofactor">
    <cofactor evidence="1">
        <name>Mn(2+)</name>
        <dbReference type="ChEBI" id="CHEBI:29035"/>
    </cofactor>
</comment>
<feature type="transmembrane region" description="Helical" evidence="20">
    <location>
        <begin position="138"/>
        <end position="157"/>
    </location>
</feature>
<dbReference type="FunFam" id="1.20.120.1760:FF:000003">
    <property type="entry name" value="CDP-diacylglycerol--inositol 3-phosphatidyltransferase"/>
    <property type="match status" value="1"/>
</dbReference>
<dbReference type="GO" id="GO:0046872">
    <property type="term" value="F:metal ion binding"/>
    <property type="evidence" value="ECO:0007669"/>
    <property type="project" value="UniProtKB-KW"/>
</dbReference>
<comment type="cofactor">
    <cofactor evidence="2">
        <name>Mg(2+)</name>
        <dbReference type="ChEBI" id="CHEBI:18420"/>
    </cofactor>
</comment>
<dbReference type="GO" id="GO:0016020">
    <property type="term" value="C:membrane"/>
    <property type="evidence" value="ECO:0007669"/>
    <property type="project" value="UniProtKB-SubCell"/>
</dbReference>
<dbReference type="EC" id="2.7.8.11" evidence="5 18"/>
<evidence type="ECO:0000256" key="19">
    <source>
        <dbReference type="RuleBase" id="RU003750"/>
    </source>
</evidence>
<dbReference type="GO" id="GO:0006661">
    <property type="term" value="P:phosphatidylinositol biosynthetic process"/>
    <property type="evidence" value="ECO:0007669"/>
    <property type="project" value="TreeGrafter"/>
</dbReference>
<dbReference type="OMA" id="AQTYSEN"/>
<comment type="similarity">
    <text evidence="4 18 19">Belongs to the CDP-alcohol phosphatidyltransferase class-I family.</text>
</comment>
<evidence type="ECO:0000256" key="9">
    <source>
        <dbReference type="ARBA" id="ARBA00022723"/>
    </source>
</evidence>
<evidence type="ECO:0000256" key="20">
    <source>
        <dbReference type="SAM" id="Phobius"/>
    </source>
</evidence>
<dbReference type="InParanoid" id="A0A7R8YYK1"/>
<feature type="transmembrane region" description="Helical" evidence="20">
    <location>
        <begin position="21"/>
        <end position="45"/>
    </location>
</feature>
<reference evidence="21 22" key="1">
    <citation type="submission" date="2020-11" db="EMBL/GenBank/DDBJ databases">
        <authorList>
            <person name="Wallbank WR R."/>
            <person name="Pardo Diaz C."/>
            <person name="Kozak K."/>
            <person name="Martin S."/>
            <person name="Jiggins C."/>
            <person name="Moest M."/>
            <person name="Warren A I."/>
            <person name="Generalovic N T."/>
            <person name="Byers J.R.P. K."/>
            <person name="Montejo-Kovacevich G."/>
            <person name="Yen C E."/>
        </authorList>
    </citation>
    <scope>NUCLEOTIDE SEQUENCE [LARGE SCALE GENOMIC DNA]</scope>
</reference>
<evidence type="ECO:0000256" key="14">
    <source>
        <dbReference type="ARBA" id="ARBA00023209"/>
    </source>
</evidence>
<keyword evidence="12 18" id="KW-0443">Lipid metabolism</keyword>
<dbReference type="InterPro" id="IPR014387">
    <property type="entry name" value="CDP_diag_ino_3_P_euk"/>
</dbReference>
<dbReference type="OrthoDB" id="10251079at2759"/>
<evidence type="ECO:0000256" key="11">
    <source>
        <dbReference type="ARBA" id="ARBA00022989"/>
    </source>
</evidence>
<organism evidence="21 22">
    <name type="scientific">Hermetia illucens</name>
    <name type="common">Black soldier fly</name>
    <dbReference type="NCBI Taxonomy" id="343691"/>
    <lineage>
        <taxon>Eukaryota</taxon>
        <taxon>Metazoa</taxon>
        <taxon>Ecdysozoa</taxon>
        <taxon>Arthropoda</taxon>
        <taxon>Hexapoda</taxon>
        <taxon>Insecta</taxon>
        <taxon>Pterygota</taxon>
        <taxon>Neoptera</taxon>
        <taxon>Endopterygota</taxon>
        <taxon>Diptera</taxon>
        <taxon>Brachycera</taxon>
        <taxon>Stratiomyomorpha</taxon>
        <taxon>Stratiomyidae</taxon>
        <taxon>Hermetiinae</taxon>
        <taxon>Hermetia</taxon>
    </lineage>
</organism>
<proteinExistence type="inferred from homology"/>
<dbReference type="PANTHER" id="PTHR15362:SF4">
    <property type="entry name" value="CDP-DIACYLGLYCEROL--INOSITOL 3-PHOSPHATIDYLTRANSFERASE"/>
    <property type="match status" value="1"/>
</dbReference>
<keyword evidence="22" id="KW-1185">Reference proteome</keyword>
<dbReference type="InterPro" id="IPR000462">
    <property type="entry name" value="CDP-OH_P_trans"/>
</dbReference>
<evidence type="ECO:0000313" key="22">
    <source>
        <dbReference type="Proteomes" id="UP000594454"/>
    </source>
</evidence>
<evidence type="ECO:0000256" key="5">
    <source>
        <dbReference type="ARBA" id="ARBA00013212"/>
    </source>
</evidence>
<evidence type="ECO:0000256" key="1">
    <source>
        <dbReference type="ARBA" id="ARBA00001936"/>
    </source>
</evidence>
<keyword evidence="16 18" id="KW-1208">Phospholipid metabolism</keyword>
<evidence type="ECO:0000313" key="21">
    <source>
        <dbReference type="EMBL" id="CAD7086865.1"/>
    </source>
</evidence>